<keyword evidence="3" id="KW-1185">Reference proteome</keyword>
<dbReference type="Proteomes" id="UP000077266">
    <property type="component" value="Unassembled WGS sequence"/>
</dbReference>
<dbReference type="InParanoid" id="A0A165M0H4"/>
<proteinExistence type="predicted"/>
<evidence type="ECO:0000313" key="2">
    <source>
        <dbReference type="EMBL" id="KZV98592.1"/>
    </source>
</evidence>
<keyword evidence="1" id="KW-0472">Membrane</keyword>
<feature type="transmembrane region" description="Helical" evidence="1">
    <location>
        <begin position="111"/>
        <end position="136"/>
    </location>
</feature>
<keyword evidence="1" id="KW-0812">Transmembrane</keyword>
<feature type="transmembrane region" description="Helical" evidence="1">
    <location>
        <begin position="39"/>
        <end position="60"/>
    </location>
</feature>
<protein>
    <submittedName>
        <fullName evidence="2">Uncharacterized protein</fullName>
    </submittedName>
</protein>
<accession>A0A165M0H4</accession>
<organism evidence="2 3">
    <name type="scientific">Exidia glandulosa HHB12029</name>
    <dbReference type="NCBI Taxonomy" id="1314781"/>
    <lineage>
        <taxon>Eukaryota</taxon>
        <taxon>Fungi</taxon>
        <taxon>Dikarya</taxon>
        <taxon>Basidiomycota</taxon>
        <taxon>Agaricomycotina</taxon>
        <taxon>Agaricomycetes</taxon>
        <taxon>Auriculariales</taxon>
        <taxon>Exidiaceae</taxon>
        <taxon>Exidia</taxon>
    </lineage>
</organism>
<feature type="transmembrane region" description="Helical" evidence="1">
    <location>
        <begin position="85"/>
        <end position="104"/>
    </location>
</feature>
<keyword evidence="1" id="KW-1133">Transmembrane helix</keyword>
<evidence type="ECO:0000256" key="1">
    <source>
        <dbReference type="SAM" id="Phobius"/>
    </source>
</evidence>
<dbReference type="OrthoDB" id="3197626at2759"/>
<evidence type="ECO:0000313" key="3">
    <source>
        <dbReference type="Proteomes" id="UP000077266"/>
    </source>
</evidence>
<dbReference type="AlphaFoldDB" id="A0A165M0H4"/>
<gene>
    <name evidence="2" type="ORF">EXIGLDRAFT_299111</name>
</gene>
<dbReference type="EMBL" id="KV425917">
    <property type="protein sequence ID" value="KZV98592.1"/>
    <property type="molecule type" value="Genomic_DNA"/>
</dbReference>
<feature type="transmembrane region" description="Helical" evidence="1">
    <location>
        <begin position="148"/>
        <end position="166"/>
    </location>
</feature>
<name>A0A165M0H4_EXIGL</name>
<feature type="transmembrane region" description="Helical" evidence="1">
    <location>
        <begin position="12"/>
        <end position="32"/>
    </location>
</feature>
<sequence length="244" mass="26663">MLNAHACGRPLYAFAHVAMASASLLLVIRTIAICERNRVVTIFLTGLWVVEIGTLIHGIVEIEADYIAPLFACGVVHSDESRMNIWTSFGLNLCCMTIAFVYLLRTPSAGVWRVLVSQGIIYFIVIMVGYLTPAILLSLNLNDGMNLAMQPPALVALVVCATRMYRGLVEFGAQSRTDAFVMTSTRMEWGKRPGTRDGRNITLPSSFTAASVDDEDETKAQRNALAAHENSGVVIAIEPELENV</sequence>
<reference evidence="2 3" key="1">
    <citation type="journal article" date="2016" name="Mol. Biol. Evol.">
        <title>Comparative Genomics of Early-Diverging Mushroom-Forming Fungi Provides Insights into the Origins of Lignocellulose Decay Capabilities.</title>
        <authorList>
            <person name="Nagy L.G."/>
            <person name="Riley R."/>
            <person name="Tritt A."/>
            <person name="Adam C."/>
            <person name="Daum C."/>
            <person name="Floudas D."/>
            <person name="Sun H."/>
            <person name="Yadav J.S."/>
            <person name="Pangilinan J."/>
            <person name="Larsson K.H."/>
            <person name="Matsuura K."/>
            <person name="Barry K."/>
            <person name="Labutti K."/>
            <person name="Kuo R."/>
            <person name="Ohm R.A."/>
            <person name="Bhattacharya S.S."/>
            <person name="Shirouzu T."/>
            <person name="Yoshinaga Y."/>
            <person name="Martin F.M."/>
            <person name="Grigoriev I.V."/>
            <person name="Hibbett D.S."/>
        </authorList>
    </citation>
    <scope>NUCLEOTIDE SEQUENCE [LARGE SCALE GENOMIC DNA]</scope>
    <source>
        <strain evidence="2 3">HHB12029</strain>
    </source>
</reference>